<organism evidence="2 3">
    <name type="scientific">Rhodococcus wratislaviensis</name>
    <name type="common">Tsukamurella wratislaviensis</name>
    <dbReference type="NCBI Taxonomy" id="44752"/>
    <lineage>
        <taxon>Bacteria</taxon>
        <taxon>Bacillati</taxon>
        <taxon>Actinomycetota</taxon>
        <taxon>Actinomycetes</taxon>
        <taxon>Mycobacteriales</taxon>
        <taxon>Nocardiaceae</taxon>
        <taxon>Rhodococcus</taxon>
    </lineage>
</organism>
<dbReference type="Proteomes" id="UP000287519">
    <property type="component" value="Unassembled WGS sequence"/>
</dbReference>
<keyword evidence="3" id="KW-1185">Reference proteome</keyword>
<proteinExistence type="predicted"/>
<feature type="region of interest" description="Disordered" evidence="1">
    <location>
        <begin position="39"/>
        <end position="65"/>
    </location>
</feature>
<sequence>MTDSDPSPIVVTVDQPPIGHDAALWSGALADLVRCPLQHARDNRSPVRPLPRSTAVSPTSRSSRH</sequence>
<evidence type="ECO:0000313" key="3">
    <source>
        <dbReference type="Proteomes" id="UP000287519"/>
    </source>
</evidence>
<reference evidence="2 3" key="1">
    <citation type="submission" date="2018-11" db="EMBL/GenBank/DDBJ databases">
        <title>Microbial catabolism of amino acid.</title>
        <authorList>
            <person name="Hibi M."/>
            <person name="Ogawa J."/>
        </authorList>
    </citation>
    <scope>NUCLEOTIDE SEQUENCE [LARGE SCALE GENOMIC DNA]</scope>
    <source>
        <strain evidence="2 3">C31-06</strain>
    </source>
</reference>
<name>A0A402CJ45_RHOWR</name>
<evidence type="ECO:0000313" key="2">
    <source>
        <dbReference type="EMBL" id="GCE43670.1"/>
    </source>
</evidence>
<evidence type="ECO:0000256" key="1">
    <source>
        <dbReference type="SAM" id="MobiDB-lite"/>
    </source>
</evidence>
<feature type="compositionally biased region" description="Polar residues" evidence="1">
    <location>
        <begin position="54"/>
        <end position="65"/>
    </location>
</feature>
<comment type="caution">
    <text evidence="2">The sequence shown here is derived from an EMBL/GenBank/DDBJ whole genome shotgun (WGS) entry which is preliminary data.</text>
</comment>
<gene>
    <name evidence="2" type="ORF">Rhow_007900</name>
</gene>
<dbReference type="EMBL" id="BHYM01000079">
    <property type="protein sequence ID" value="GCE43670.1"/>
    <property type="molecule type" value="Genomic_DNA"/>
</dbReference>
<dbReference type="AlphaFoldDB" id="A0A402CJ45"/>
<protein>
    <submittedName>
        <fullName evidence="2">Uncharacterized protein</fullName>
    </submittedName>
</protein>
<accession>A0A402CJ45</accession>